<reference evidence="7" key="1">
    <citation type="submission" date="2016-10" db="EMBL/GenBank/DDBJ databases">
        <authorList>
            <person name="Varghese N."/>
            <person name="Submissions S."/>
        </authorList>
    </citation>
    <scope>NUCLEOTIDE SEQUENCE [LARGE SCALE GENOMIC DNA]</scope>
    <source>
        <strain evidence="7">P18</strain>
    </source>
</reference>
<gene>
    <name evidence="6" type="ORF">SAMN04487928_12057</name>
</gene>
<protein>
    <submittedName>
        <fullName evidence="6">Glycosyltransferase, GT2 family</fullName>
    </submittedName>
</protein>
<accession>A0A1I5W3K5</accession>
<dbReference type="SUPFAM" id="SSF53448">
    <property type="entry name" value="Nucleotide-diphospho-sugar transferases"/>
    <property type="match status" value="1"/>
</dbReference>
<dbReference type="Gene3D" id="3.90.550.10">
    <property type="entry name" value="Spore Coat Polysaccharide Biosynthesis Protein SpsA, Chain A"/>
    <property type="match status" value="1"/>
</dbReference>
<dbReference type="Proteomes" id="UP000182624">
    <property type="component" value="Unassembled WGS sequence"/>
</dbReference>
<dbReference type="Pfam" id="PF00535">
    <property type="entry name" value="Glycos_transf_2"/>
    <property type="match status" value="1"/>
</dbReference>
<sequence>MYERLQELISSGDYKEALYELQEEFFHIDRKTDKDAARLCLLEASLWEMLEDTTAEFDAIARGLKYDPCNYELFYMLGLIYKDINLNKAYLCVQQALLYCEVPEDAATIKDMLFELKKDSSLRVKKLSVMVLSYNDLEFLRKCIESIENTCFMEDIEVVVVDNDSTDVLVKEFLKEKRATAKYTFKLIESGENLGFPLGCNLGARNCDRDRDIFFLNNDAVLMPNSVFFLRMGLYENKNVGAVSALSNSASLQEVEPLCFEKYAGKKLENCWHKKLALDESLKIFGNYSKDNAVPRHNPYIRRFRLTGFALMVSKEALDAVAPDREVFDGRFSPGYFEDDDLGIRIARAGFMQYVCDNSFIYHHGGGGFEGHNEAMENSRKKFIDKWGFDIWSFSLQWDEACAAIVAIYDERREPLRVIDFTCGFGATASFLKHEIPDIYVAGVCRTSFAAGIANNMADEVAWGDLNLCRLPWKDHSFDVALIDRNDVCKVRASQYIKQNGIIIDEGFV</sequence>
<dbReference type="RefSeq" id="WP_074889540.1">
    <property type="nucleotide sequence ID" value="NZ_FOXO01000020.1"/>
</dbReference>
<dbReference type="OrthoDB" id="525353at2"/>
<comment type="pathway">
    <text evidence="1">Cell wall biogenesis; cell wall polysaccharide biosynthesis.</text>
</comment>
<name>A0A1I5W3K5_9FIRM</name>
<evidence type="ECO:0000256" key="3">
    <source>
        <dbReference type="ARBA" id="ARBA00022676"/>
    </source>
</evidence>
<organism evidence="6 7">
    <name type="scientific">Butyrivibrio proteoclasticus</name>
    <dbReference type="NCBI Taxonomy" id="43305"/>
    <lineage>
        <taxon>Bacteria</taxon>
        <taxon>Bacillati</taxon>
        <taxon>Bacillota</taxon>
        <taxon>Clostridia</taxon>
        <taxon>Lachnospirales</taxon>
        <taxon>Lachnospiraceae</taxon>
        <taxon>Butyrivibrio</taxon>
    </lineage>
</organism>
<comment type="similarity">
    <text evidence="2">Belongs to the glycosyltransferase 2 family.</text>
</comment>
<keyword evidence="7" id="KW-1185">Reference proteome</keyword>
<dbReference type="AlphaFoldDB" id="A0A1I5W3K5"/>
<dbReference type="PANTHER" id="PTHR43179:SF12">
    <property type="entry name" value="GALACTOFURANOSYLTRANSFERASE GLFT2"/>
    <property type="match status" value="1"/>
</dbReference>
<dbReference type="InterPro" id="IPR029044">
    <property type="entry name" value="Nucleotide-diphossugar_trans"/>
</dbReference>
<dbReference type="InterPro" id="IPR029063">
    <property type="entry name" value="SAM-dependent_MTases_sf"/>
</dbReference>
<evidence type="ECO:0000259" key="5">
    <source>
        <dbReference type="Pfam" id="PF00535"/>
    </source>
</evidence>
<dbReference type="PANTHER" id="PTHR43179">
    <property type="entry name" value="RHAMNOSYLTRANSFERASE WBBL"/>
    <property type="match status" value="1"/>
</dbReference>
<dbReference type="InterPro" id="IPR001173">
    <property type="entry name" value="Glyco_trans_2-like"/>
</dbReference>
<feature type="domain" description="Glycosyltransferase 2-like" evidence="5">
    <location>
        <begin position="128"/>
        <end position="227"/>
    </location>
</feature>
<dbReference type="GO" id="GO:0016757">
    <property type="term" value="F:glycosyltransferase activity"/>
    <property type="evidence" value="ECO:0007669"/>
    <property type="project" value="UniProtKB-KW"/>
</dbReference>
<evidence type="ECO:0000256" key="2">
    <source>
        <dbReference type="ARBA" id="ARBA00006739"/>
    </source>
</evidence>
<keyword evidence="3" id="KW-0328">Glycosyltransferase</keyword>
<evidence type="ECO:0000256" key="1">
    <source>
        <dbReference type="ARBA" id="ARBA00004776"/>
    </source>
</evidence>
<keyword evidence="4 6" id="KW-0808">Transferase</keyword>
<evidence type="ECO:0000313" key="6">
    <source>
        <dbReference type="EMBL" id="SFQ14263.1"/>
    </source>
</evidence>
<evidence type="ECO:0000256" key="4">
    <source>
        <dbReference type="ARBA" id="ARBA00022679"/>
    </source>
</evidence>
<proteinExistence type="inferred from homology"/>
<evidence type="ECO:0000313" key="7">
    <source>
        <dbReference type="Proteomes" id="UP000182624"/>
    </source>
</evidence>
<dbReference type="SUPFAM" id="SSF53335">
    <property type="entry name" value="S-adenosyl-L-methionine-dependent methyltransferases"/>
    <property type="match status" value="1"/>
</dbReference>
<dbReference type="EMBL" id="FOXO01000020">
    <property type="protein sequence ID" value="SFQ14263.1"/>
    <property type="molecule type" value="Genomic_DNA"/>
</dbReference>